<dbReference type="EMBL" id="AFYH01212220">
    <property type="status" value="NOT_ANNOTATED_CDS"/>
    <property type="molecule type" value="Genomic_DNA"/>
</dbReference>
<proteinExistence type="inferred from homology"/>
<dbReference type="RefSeq" id="XP_006009973.1">
    <property type="nucleotide sequence ID" value="XM_006009911.3"/>
</dbReference>
<dbReference type="OrthoDB" id="416253at2759"/>
<organism evidence="7 8">
    <name type="scientific">Latimeria chalumnae</name>
    <name type="common">Coelacanth</name>
    <dbReference type="NCBI Taxonomy" id="7897"/>
    <lineage>
        <taxon>Eukaryota</taxon>
        <taxon>Metazoa</taxon>
        <taxon>Chordata</taxon>
        <taxon>Craniata</taxon>
        <taxon>Vertebrata</taxon>
        <taxon>Euteleostomi</taxon>
        <taxon>Coelacanthiformes</taxon>
        <taxon>Coelacanthidae</taxon>
        <taxon>Latimeria</taxon>
    </lineage>
</organism>
<dbReference type="PIRSF" id="PIRSF000097">
    <property type="entry name" value="AKR"/>
    <property type="match status" value="1"/>
</dbReference>
<comment type="similarity">
    <text evidence="1">Belongs to the aldo/keto reductase family.</text>
</comment>
<dbReference type="GeneTree" id="ENSGT00940000164809"/>
<dbReference type="Ensembl" id="ENSLACT00000003253.1">
    <property type="protein sequence ID" value="ENSLACP00000003223.1"/>
    <property type="gene ID" value="ENSLACG00000002880.2"/>
</dbReference>
<evidence type="ECO:0000256" key="2">
    <source>
        <dbReference type="ARBA" id="ARBA00023002"/>
    </source>
</evidence>
<dbReference type="OMA" id="ACATNQV"/>
<evidence type="ECO:0000256" key="1">
    <source>
        <dbReference type="ARBA" id="ARBA00007905"/>
    </source>
</evidence>
<feature type="binding site" evidence="4">
    <location>
        <position position="116"/>
    </location>
    <ligand>
        <name>substrate</name>
    </ligand>
</feature>
<reference evidence="7" key="2">
    <citation type="submission" date="2025-08" db="UniProtKB">
        <authorList>
            <consortium name="Ensembl"/>
        </authorList>
    </citation>
    <scope>IDENTIFICATION</scope>
</reference>
<dbReference type="eggNOG" id="KOG1577">
    <property type="taxonomic scope" value="Eukaryota"/>
</dbReference>
<dbReference type="EMBL" id="AFYH01212228">
    <property type="status" value="NOT_ANNOTATED_CDS"/>
    <property type="molecule type" value="Genomic_DNA"/>
</dbReference>
<evidence type="ECO:0000313" key="7">
    <source>
        <dbReference type="Ensembl" id="ENSLACP00000003223.1"/>
    </source>
</evidence>
<dbReference type="Proteomes" id="UP000008672">
    <property type="component" value="Unassembled WGS sequence"/>
</dbReference>
<dbReference type="Bgee" id="ENSLACG00000002880">
    <property type="expression patterns" value="Expressed in chordate pharynx and 6 other cell types or tissues"/>
</dbReference>
<dbReference type="InterPro" id="IPR020471">
    <property type="entry name" value="AKR"/>
</dbReference>
<dbReference type="FunFam" id="3.20.20.100:FF:000015">
    <property type="entry name" value="Oxidoreductase, aldo/keto reductase family"/>
    <property type="match status" value="1"/>
</dbReference>
<dbReference type="SUPFAM" id="SSF51430">
    <property type="entry name" value="NAD(P)-linked oxidoreductase"/>
    <property type="match status" value="1"/>
</dbReference>
<feature type="active site" description="Proton donor" evidence="3">
    <location>
        <position position="58"/>
    </location>
</feature>
<dbReference type="HOGENOM" id="CLU_023205_0_1_1"/>
<feature type="site" description="Lowers pKa of active site Tyr" evidence="5">
    <location>
        <position position="83"/>
    </location>
</feature>
<sequence length="289" mass="33164">MEPQDLGTFVIPAVPLANGQKIPILGLGTSHHGGYSHNAVVFALKECGICHIDTAKRYGCESLLPEAVKESGLNREDLWMTTKLWPSDYGYESTKKACLESCKRLGVDYLDLYLMHWPDGCLPGKSKREVRAETWKAMEELYDEGMCRSIGVSNFLIQHLEQLREDCDVIPHVNQVEYHPFQRPQELVNYCRSKEIIFEGYCPLAKGEALTHPNVIQLAKKYNRTPSQICIRWSIQNGIITIPKSTKEERILENCQVFDFSLKKEDMEYLDSLHINRKLINLTYPLWKG</sequence>
<dbReference type="EMBL" id="AFYH01212226">
    <property type="status" value="NOT_ANNOTATED_CDS"/>
    <property type="molecule type" value="Genomic_DNA"/>
</dbReference>
<evidence type="ECO:0000256" key="5">
    <source>
        <dbReference type="PIRSR" id="PIRSR000097-3"/>
    </source>
</evidence>
<dbReference type="InterPro" id="IPR036812">
    <property type="entry name" value="NAD(P)_OxRdtase_dom_sf"/>
</dbReference>
<keyword evidence="2" id="KW-0560">Oxidoreductase</keyword>
<dbReference type="PANTHER" id="PTHR43827">
    <property type="entry name" value="2,5-DIKETO-D-GLUCONIC ACID REDUCTASE"/>
    <property type="match status" value="1"/>
</dbReference>
<dbReference type="EMBL" id="AFYH01212222">
    <property type="status" value="NOT_ANNOTATED_CDS"/>
    <property type="molecule type" value="Genomic_DNA"/>
</dbReference>
<evidence type="ECO:0000256" key="3">
    <source>
        <dbReference type="PIRSR" id="PIRSR000097-1"/>
    </source>
</evidence>
<dbReference type="STRING" id="7897.ENSLACP00000003223"/>
<dbReference type="EMBL" id="AFYH01212227">
    <property type="status" value="NOT_ANNOTATED_CDS"/>
    <property type="molecule type" value="Genomic_DNA"/>
</dbReference>
<dbReference type="EMBL" id="AFYH01212229">
    <property type="status" value="NOT_ANNOTATED_CDS"/>
    <property type="molecule type" value="Genomic_DNA"/>
</dbReference>
<dbReference type="PANTHER" id="PTHR43827:SF10">
    <property type="entry name" value="ZGC:110366"/>
    <property type="match status" value="1"/>
</dbReference>
<dbReference type="GeneID" id="102345892"/>
<dbReference type="InParanoid" id="H3A0Q2"/>
<dbReference type="AlphaFoldDB" id="H3A0Q2"/>
<feature type="domain" description="NADP-dependent oxidoreductase" evidence="6">
    <location>
        <begin position="27"/>
        <end position="273"/>
    </location>
</feature>
<evidence type="ECO:0000259" key="6">
    <source>
        <dbReference type="Pfam" id="PF00248"/>
    </source>
</evidence>
<reference evidence="7" key="3">
    <citation type="submission" date="2025-09" db="UniProtKB">
        <authorList>
            <consortium name="Ensembl"/>
        </authorList>
    </citation>
    <scope>IDENTIFICATION</scope>
</reference>
<dbReference type="EMBL" id="AFYH01212223">
    <property type="status" value="NOT_ANNOTATED_CDS"/>
    <property type="molecule type" value="Genomic_DNA"/>
</dbReference>
<accession>H3A0Q2</accession>
<dbReference type="EMBL" id="AFYH01212221">
    <property type="status" value="NOT_ANNOTATED_CDS"/>
    <property type="molecule type" value="Genomic_DNA"/>
</dbReference>
<keyword evidence="8" id="KW-1185">Reference proteome</keyword>
<dbReference type="EMBL" id="AFYH01212225">
    <property type="status" value="NOT_ANNOTATED_CDS"/>
    <property type="molecule type" value="Genomic_DNA"/>
</dbReference>
<evidence type="ECO:0000256" key="4">
    <source>
        <dbReference type="PIRSR" id="PIRSR000097-2"/>
    </source>
</evidence>
<dbReference type="PROSITE" id="PS00063">
    <property type="entry name" value="ALDOKETO_REDUCTASE_3"/>
    <property type="match status" value="1"/>
</dbReference>
<dbReference type="Pfam" id="PF00248">
    <property type="entry name" value="Aldo_ket_red"/>
    <property type="match status" value="1"/>
</dbReference>
<dbReference type="PRINTS" id="PR00069">
    <property type="entry name" value="ALDKETRDTASE"/>
</dbReference>
<name>H3A0Q2_LATCH</name>
<dbReference type="GO" id="GO:0016491">
    <property type="term" value="F:oxidoreductase activity"/>
    <property type="evidence" value="ECO:0007669"/>
    <property type="project" value="UniProtKB-KW"/>
</dbReference>
<dbReference type="InterPro" id="IPR018170">
    <property type="entry name" value="Aldo/ket_reductase_CS"/>
</dbReference>
<dbReference type="EMBL" id="AFYH01212224">
    <property type="status" value="NOT_ANNOTATED_CDS"/>
    <property type="molecule type" value="Genomic_DNA"/>
</dbReference>
<protein>
    <submittedName>
        <fullName evidence="7">Zgc:110366</fullName>
    </submittedName>
</protein>
<dbReference type="PROSITE" id="PS00062">
    <property type="entry name" value="ALDOKETO_REDUCTASE_2"/>
    <property type="match status" value="1"/>
</dbReference>
<dbReference type="CDD" id="cd19135">
    <property type="entry name" value="AKR_CeZK1290-like"/>
    <property type="match status" value="1"/>
</dbReference>
<gene>
    <name evidence="7" type="primary">ZGC:110366</name>
</gene>
<reference evidence="8" key="1">
    <citation type="submission" date="2011-08" db="EMBL/GenBank/DDBJ databases">
        <title>The draft genome of Latimeria chalumnae.</title>
        <authorList>
            <person name="Di Palma F."/>
            <person name="Alfoldi J."/>
            <person name="Johnson J."/>
            <person name="Berlin A."/>
            <person name="Gnerre S."/>
            <person name="Jaffe D."/>
            <person name="MacCallum I."/>
            <person name="Young S."/>
            <person name="Walker B.J."/>
            <person name="Lander E."/>
            <person name="Lindblad-Toh K."/>
        </authorList>
    </citation>
    <scope>NUCLEOTIDE SEQUENCE [LARGE SCALE GENOMIC DNA]</scope>
    <source>
        <strain evidence="8">Wild caught</strain>
    </source>
</reference>
<dbReference type="Gene3D" id="3.20.20.100">
    <property type="entry name" value="NADP-dependent oxidoreductase domain"/>
    <property type="match status" value="1"/>
</dbReference>
<evidence type="ECO:0000313" key="8">
    <source>
        <dbReference type="Proteomes" id="UP000008672"/>
    </source>
</evidence>
<dbReference type="InterPro" id="IPR023210">
    <property type="entry name" value="NADP_OxRdtase_dom"/>
</dbReference>